<keyword evidence="8" id="KW-1185">Reference proteome</keyword>
<feature type="transmembrane region" description="Helical" evidence="6">
    <location>
        <begin position="93"/>
        <end position="116"/>
    </location>
</feature>
<reference evidence="7 8" key="1">
    <citation type="submission" date="2020-03" db="EMBL/GenBank/DDBJ databases">
        <title>Genomic analysis of Bacteroides faecium CBA7301.</title>
        <authorList>
            <person name="Kim J."/>
            <person name="Roh S.W."/>
        </authorList>
    </citation>
    <scope>NUCLEOTIDE SEQUENCE [LARGE SCALE GENOMIC DNA]</scope>
    <source>
        <strain evidence="7 8">CBA7301</strain>
    </source>
</reference>
<feature type="transmembrane region" description="Helical" evidence="6">
    <location>
        <begin position="306"/>
        <end position="330"/>
    </location>
</feature>
<feature type="transmembrane region" description="Helical" evidence="6">
    <location>
        <begin position="18"/>
        <end position="37"/>
    </location>
</feature>
<evidence type="ECO:0000256" key="2">
    <source>
        <dbReference type="ARBA" id="ARBA00022475"/>
    </source>
</evidence>
<evidence type="ECO:0000256" key="3">
    <source>
        <dbReference type="ARBA" id="ARBA00022692"/>
    </source>
</evidence>
<proteinExistence type="predicted"/>
<dbReference type="InterPro" id="IPR050833">
    <property type="entry name" value="Poly_Biosynth_Transport"/>
</dbReference>
<keyword evidence="2" id="KW-1003">Cell membrane</keyword>
<feature type="transmembrane region" description="Helical" evidence="6">
    <location>
        <begin position="443"/>
        <end position="463"/>
    </location>
</feature>
<dbReference type="KEGG" id="bfc:BacF7301_19025"/>
<dbReference type="InterPro" id="IPR002528">
    <property type="entry name" value="MATE_fam"/>
</dbReference>
<sequence length="514" mass="57614">MADSISDNKRIAKNTLALYFRTFITMIVGLYTSRIMLQALGVDDYGINNVVGGIVAMSSFLTGAVSSAIARFITYALGDGDKHRMKVVFSTSVNVMIAMSIVAVIALEIIGVWFLNSQADIPDGRMTAANWVLQFSIITLVLNLISTPYNATIVAHEHMSIYAYVSIVEVVLKLGVCFAIMAFGGDRLILFAILTAAIALGIRLFYSWYCQRNFEEARYSHKLFDKSFLKEMTQFTGWYMVGNAVWVFNTQGVNMLINVFFGVVLNATRGVAVTVTGAINTFVNNFTVAFVPQITKSYASGDKDRLLFLVFQGTKITWYLLFILIIPVFWEAETLLKLWLGNPPKYSDLFLRFALFESWSMVVSFALHNTILAIGKLKRVQLQIALYTALIFPITWLCFLAGAPAWSSCIVFVLLNTTSKAFTLYELKRLIDFPVNSFMRQCVLRCTAVTALAFALPGVLVYLMPQTTLRFFIVVSVSMLWTLICAYRLGLNSSERLAVRSIINKVLNRFVNKK</sequence>
<keyword evidence="4 6" id="KW-1133">Transmembrane helix</keyword>
<feature type="transmembrane region" description="Helical" evidence="6">
    <location>
        <begin position="469"/>
        <end position="490"/>
    </location>
</feature>
<name>A0A6H0KS60_9BACE</name>
<dbReference type="GO" id="GO:0015297">
    <property type="term" value="F:antiporter activity"/>
    <property type="evidence" value="ECO:0007669"/>
    <property type="project" value="InterPro"/>
</dbReference>
<dbReference type="RefSeq" id="WP_167965305.1">
    <property type="nucleotide sequence ID" value="NZ_CP050831.1"/>
</dbReference>
<dbReference type="EMBL" id="CP050831">
    <property type="protein sequence ID" value="QIU96115.1"/>
    <property type="molecule type" value="Genomic_DNA"/>
</dbReference>
<evidence type="ECO:0000256" key="1">
    <source>
        <dbReference type="ARBA" id="ARBA00004651"/>
    </source>
</evidence>
<gene>
    <name evidence="7" type="ORF">BacF7301_19025</name>
</gene>
<feature type="transmembrane region" description="Helical" evidence="6">
    <location>
        <begin position="384"/>
        <end position="404"/>
    </location>
</feature>
<dbReference type="GO" id="GO:0005886">
    <property type="term" value="C:plasma membrane"/>
    <property type="evidence" value="ECO:0007669"/>
    <property type="project" value="UniProtKB-SubCell"/>
</dbReference>
<evidence type="ECO:0000256" key="4">
    <source>
        <dbReference type="ARBA" id="ARBA00022989"/>
    </source>
</evidence>
<dbReference type="Pfam" id="PF01554">
    <property type="entry name" value="MatE"/>
    <property type="match status" value="1"/>
</dbReference>
<organism evidence="7 8">
    <name type="scientific">Bacteroides faecium</name>
    <dbReference type="NCBI Taxonomy" id="2715212"/>
    <lineage>
        <taxon>Bacteria</taxon>
        <taxon>Pseudomonadati</taxon>
        <taxon>Bacteroidota</taxon>
        <taxon>Bacteroidia</taxon>
        <taxon>Bacteroidales</taxon>
        <taxon>Bacteroidaceae</taxon>
        <taxon>Bacteroides</taxon>
    </lineage>
</organism>
<evidence type="ECO:0000256" key="6">
    <source>
        <dbReference type="SAM" id="Phobius"/>
    </source>
</evidence>
<evidence type="ECO:0008006" key="9">
    <source>
        <dbReference type="Google" id="ProtNLM"/>
    </source>
</evidence>
<keyword evidence="3 6" id="KW-0812">Transmembrane</keyword>
<comment type="subcellular location">
    <subcellularLocation>
        <location evidence="1">Cell membrane</location>
        <topology evidence="1">Multi-pass membrane protein</topology>
    </subcellularLocation>
</comment>
<keyword evidence="5 6" id="KW-0472">Membrane</keyword>
<evidence type="ECO:0000313" key="8">
    <source>
        <dbReference type="Proteomes" id="UP000501780"/>
    </source>
</evidence>
<feature type="transmembrane region" description="Helical" evidence="6">
    <location>
        <begin position="128"/>
        <end position="149"/>
    </location>
</feature>
<dbReference type="GO" id="GO:0042910">
    <property type="term" value="F:xenobiotic transmembrane transporter activity"/>
    <property type="evidence" value="ECO:0007669"/>
    <property type="project" value="InterPro"/>
</dbReference>
<dbReference type="PANTHER" id="PTHR30250">
    <property type="entry name" value="PST FAMILY PREDICTED COLANIC ACID TRANSPORTER"/>
    <property type="match status" value="1"/>
</dbReference>
<dbReference type="Proteomes" id="UP000501780">
    <property type="component" value="Chromosome"/>
</dbReference>
<feature type="transmembrane region" description="Helical" evidence="6">
    <location>
        <begin position="161"/>
        <end position="183"/>
    </location>
</feature>
<feature type="transmembrane region" description="Helical" evidence="6">
    <location>
        <begin position="49"/>
        <end position="73"/>
    </location>
</feature>
<dbReference type="PANTHER" id="PTHR30250:SF26">
    <property type="entry name" value="PSMA PROTEIN"/>
    <property type="match status" value="1"/>
</dbReference>
<feature type="transmembrane region" description="Helical" evidence="6">
    <location>
        <begin position="350"/>
        <end position="372"/>
    </location>
</feature>
<evidence type="ECO:0000256" key="5">
    <source>
        <dbReference type="ARBA" id="ARBA00023136"/>
    </source>
</evidence>
<feature type="transmembrane region" description="Helical" evidence="6">
    <location>
        <begin position="189"/>
        <end position="209"/>
    </location>
</feature>
<dbReference type="AlphaFoldDB" id="A0A6H0KS60"/>
<protein>
    <recommendedName>
        <fullName evidence="9">Lipopolysaccharide biosynthesis protein</fullName>
    </recommendedName>
</protein>
<evidence type="ECO:0000313" key="7">
    <source>
        <dbReference type="EMBL" id="QIU96115.1"/>
    </source>
</evidence>
<accession>A0A6H0KS60</accession>